<feature type="binding site" evidence="4">
    <location>
        <begin position="120"/>
        <end position="124"/>
    </location>
    <ligand>
        <name>S-adenosyl-L-methionine</name>
        <dbReference type="ChEBI" id="CHEBI:59789"/>
    </ligand>
</feature>
<dbReference type="InterPro" id="IPR025714">
    <property type="entry name" value="Methyltranfer_dom"/>
</dbReference>
<evidence type="ECO:0000313" key="8">
    <source>
        <dbReference type="Proteomes" id="UP001528823"/>
    </source>
</evidence>
<dbReference type="Gene3D" id="1.10.8.10">
    <property type="entry name" value="DNA helicase RuvA subunit, C-terminal domain"/>
    <property type="match status" value="1"/>
</dbReference>
<feature type="binding site" evidence="4">
    <location>
        <position position="188"/>
    </location>
    <ligand>
        <name>S-adenosyl-L-methionine</name>
        <dbReference type="ChEBI" id="CHEBI:59789"/>
    </ligand>
</feature>
<comment type="caution">
    <text evidence="7">The sequence shown here is derived from an EMBL/GenBank/DDBJ whole genome shotgun (WGS) entry which is preliminary data.</text>
</comment>
<dbReference type="NCBIfam" id="TIGR00536">
    <property type="entry name" value="hemK_fam"/>
    <property type="match status" value="1"/>
</dbReference>
<dbReference type="Pfam" id="PF17827">
    <property type="entry name" value="PrmC_N"/>
    <property type="match status" value="1"/>
</dbReference>
<proteinExistence type="inferred from homology"/>
<dbReference type="SUPFAM" id="SSF53335">
    <property type="entry name" value="S-adenosyl-L-methionine-dependent methyltransferases"/>
    <property type="match status" value="1"/>
</dbReference>
<feature type="binding site" evidence="4">
    <location>
        <begin position="188"/>
        <end position="191"/>
    </location>
    <ligand>
        <name>substrate</name>
    </ligand>
</feature>
<dbReference type="Gene3D" id="3.40.50.150">
    <property type="entry name" value="Vaccinia Virus protein VP39"/>
    <property type="match status" value="1"/>
</dbReference>
<evidence type="ECO:0000259" key="5">
    <source>
        <dbReference type="Pfam" id="PF13847"/>
    </source>
</evidence>
<dbReference type="CDD" id="cd02440">
    <property type="entry name" value="AdoMet_MTases"/>
    <property type="match status" value="1"/>
</dbReference>
<feature type="domain" description="Release factor glutamine methyltransferase N-terminal" evidence="6">
    <location>
        <begin position="6"/>
        <end position="75"/>
    </location>
</feature>
<comment type="function">
    <text evidence="4">Methylates the class 1 translation termination release factors RF1/PrfA and RF2/PrfB on the glutamine residue of the universally conserved GGQ motif.</text>
</comment>
<accession>A0ABT5U9L2</accession>
<dbReference type="PANTHER" id="PTHR18895:SF74">
    <property type="entry name" value="MTRF1L RELEASE FACTOR GLUTAMINE METHYLTRANSFERASE"/>
    <property type="match status" value="1"/>
</dbReference>
<dbReference type="InterPro" id="IPR050320">
    <property type="entry name" value="N5-glutamine_MTase"/>
</dbReference>
<gene>
    <name evidence="4 7" type="primary">prmC</name>
    <name evidence="7" type="ORF">ORQ98_13815</name>
</gene>
<dbReference type="Pfam" id="PF13847">
    <property type="entry name" value="Methyltransf_31"/>
    <property type="match status" value="1"/>
</dbReference>
<keyword evidence="8" id="KW-1185">Reference proteome</keyword>
<comment type="similarity">
    <text evidence="4">Belongs to the protein N5-glutamine methyltransferase family. PrmC subfamily.</text>
</comment>
<keyword evidence="1 4" id="KW-0489">Methyltransferase</keyword>
<evidence type="ECO:0000256" key="2">
    <source>
        <dbReference type="ARBA" id="ARBA00022679"/>
    </source>
</evidence>
<reference evidence="7 8" key="1">
    <citation type="submission" date="2022-11" db="EMBL/GenBank/DDBJ databases">
        <title>Spartinivicinus poritis sp. nov., isolated from scleractinian coral Porites lutea.</title>
        <authorList>
            <person name="Zhang G."/>
            <person name="Cai L."/>
            <person name="Wei Q."/>
        </authorList>
    </citation>
    <scope>NUCLEOTIDE SEQUENCE [LARGE SCALE GENOMIC DNA]</scope>
    <source>
        <strain evidence="7 8">A2-2</strain>
    </source>
</reference>
<feature type="binding site" evidence="4">
    <location>
        <position position="143"/>
    </location>
    <ligand>
        <name>S-adenosyl-L-methionine</name>
        <dbReference type="ChEBI" id="CHEBI:59789"/>
    </ligand>
</feature>
<dbReference type="HAMAP" id="MF_02126">
    <property type="entry name" value="RF_methyltr_PrmC"/>
    <property type="match status" value="1"/>
</dbReference>
<keyword evidence="2 4" id="KW-0808">Transferase</keyword>
<dbReference type="RefSeq" id="WP_274689393.1">
    <property type="nucleotide sequence ID" value="NZ_JAPMOU010000016.1"/>
</dbReference>
<evidence type="ECO:0000259" key="6">
    <source>
        <dbReference type="Pfam" id="PF17827"/>
    </source>
</evidence>
<feature type="domain" description="Methyltransferase" evidence="5">
    <location>
        <begin position="114"/>
        <end position="255"/>
    </location>
</feature>
<dbReference type="InterPro" id="IPR004556">
    <property type="entry name" value="HemK-like"/>
</dbReference>
<name>A0ABT5U9L2_9GAMM</name>
<organism evidence="7 8">
    <name type="scientific">Spartinivicinus poritis</name>
    <dbReference type="NCBI Taxonomy" id="2994640"/>
    <lineage>
        <taxon>Bacteria</taxon>
        <taxon>Pseudomonadati</taxon>
        <taxon>Pseudomonadota</taxon>
        <taxon>Gammaproteobacteria</taxon>
        <taxon>Oceanospirillales</taxon>
        <taxon>Zooshikellaceae</taxon>
        <taxon>Spartinivicinus</taxon>
    </lineage>
</organism>
<dbReference type="InterPro" id="IPR019874">
    <property type="entry name" value="RF_methyltr_PrmC"/>
</dbReference>
<dbReference type="InterPro" id="IPR040758">
    <property type="entry name" value="PrmC_N"/>
</dbReference>
<dbReference type="PANTHER" id="PTHR18895">
    <property type="entry name" value="HEMK METHYLTRANSFERASE"/>
    <property type="match status" value="1"/>
</dbReference>
<dbReference type="Proteomes" id="UP001528823">
    <property type="component" value="Unassembled WGS sequence"/>
</dbReference>
<comment type="catalytic activity">
    <reaction evidence="4">
        <text>L-glutaminyl-[peptide chain release factor] + S-adenosyl-L-methionine = N(5)-methyl-L-glutaminyl-[peptide chain release factor] + S-adenosyl-L-homocysteine + H(+)</text>
        <dbReference type="Rhea" id="RHEA:42896"/>
        <dbReference type="Rhea" id="RHEA-COMP:10271"/>
        <dbReference type="Rhea" id="RHEA-COMP:10272"/>
        <dbReference type="ChEBI" id="CHEBI:15378"/>
        <dbReference type="ChEBI" id="CHEBI:30011"/>
        <dbReference type="ChEBI" id="CHEBI:57856"/>
        <dbReference type="ChEBI" id="CHEBI:59789"/>
        <dbReference type="ChEBI" id="CHEBI:61891"/>
        <dbReference type="EC" id="2.1.1.297"/>
    </reaction>
</comment>
<feature type="binding site" evidence="4">
    <location>
        <position position="171"/>
    </location>
    <ligand>
        <name>S-adenosyl-L-methionine</name>
        <dbReference type="ChEBI" id="CHEBI:59789"/>
    </ligand>
</feature>
<dbReference type="NCBIfam" id="TIGR03534">
    <property type="entry name" value="RF_mod_PrmC"/>
    <property type="match status" value="1"/>
</dbReference>
<dbReference type="InterPro" id="IPR029063">
    <property type="entry name" value="SAM-dependent_MTases_sf"/>
</dbReference>
<sequence>MTSIIELRQLAISQLAGVSPSPQEDVEQLLCHLLQKPRSYLFTWPDQPLTAEQQAIFDSYLSQRLQGKPIAYITGTRGFWQFELEVSEATLIPRPDTEILVEQVLAISDANQPLHVIDLGTGTGAIALALAYERPNWQITGVDLLPEAVELATRNGKRLGLTNVQFYAGHWFEALPATAGLFDLTVSNPPYIPADDPHLQQGDVRFEPKSALVAGQRGLAAINEIAKNAPDFLKPGGYLFFEHGYDQAAVVAEMLAGLNYQDIQCKQDLGQNDRITFARLTSPNR</sequence>
<evidence type="ECO:0000313" key="7">
    <source>
        <dbReference type="EMBL" id="MDE1463045.1"/>
    </source>
</evidence>
<dbReference type="EC" id="2.1.1.297" evidence="4"/>
<evidence type="ECO:0000256" key="3">
    <source>
        <dbReference type="ARBA" id="ARBA00022691"/>
    </source>
</evidence>
<dbReference type="GO" id="GO:0102559">
    <property type="term" value="F:peptide chain release factor N(5)-glutamine methyltransferase activity"/>
    <property type="evidence" value="ECO:0007669"/>
    <property type="project" value="UniProtKB-EC"/>
</dbReference>
<dbReference type="EMBL" id="JAPMOU010000016">
    <property type="protein sequence ID" value="MDE1463045.1"/>
    <property type="molecule type" value="Genomic_DNA"/>
</dbReference>
<evidence type="ECO:0000256" key="1">
    <source>
        <dbReference type="ARBA" id="ARBA00022603"/>
    </source>
</evidence>
<evidence type="ECO:0000256" key="4">
    <source>
        <dbReference type="HAMAP-Rule" id="MF_02126"/>
    </source>
</evidence>
<protein>
    <recommendedName>
        <fullName evidence="4">Release factor glutamine methyltransferase</fullName>
        <shortName evidence="4">RF MTase</shortName>
        <ecNumber evidence="4">2.1.1.297</ecNumber>
    </recommendedName>
    <alternativeName>
        <fullName evidence="4">N5-glutamine methyltransferase PrmC</fullName>
    </alternativeName>
    <alternativeName>
        <fullName evidence="4">Protein-(glutamine-N5) MTase PrmC</fullName>
    </alternativeName>
    <alternativeName>
        <fullName evidence="4">Protein-glutamine N-methyltransferase PrmC</fullName>
    </alternativeName>
</protein>
<keyword evidence="3 4" id="KW-0949">S-adenosyl-L-methionine</keyword>
<dbReference type="GO" id="GO:0032259">
    <property type="term" value="P:methylation"/>
    <property type="evidence" value="ECO:0007669"/>
    <property type="project" value="UniProtKB-KW"/>
</dbReference>